<dbReference type="InterPro" id="IPR023140">
    <property type="entry name" value="DUF357"/>
</dbReference>
<dbReference type="InterPro" id="IPR050385">
    <property type="entry name" value="Archaeal_FAD_synthase"/>
</dbReference>
<dbReference type="PANTHER" id="PTHR43793">
    <property type="entry name" value="FAD SYNTHASE"/>
    <property type="match status" value="1"/>
</dbReference>
<evidence type="ECO:0000259" key="3">
    <source>
        <dbReference type="Pfam" id="PF01467"/>
    </source>
</evidence>
<dbReference type="Gene3D" id="3.40.50.620">
    <property type="entry name" value="HUPs"/>
    <property type="match status" value="1"/>
</dbReference>
<name>A0A0P0N2I7_9CREN</name>
<dbReference type="AlphaFoldDB" id="A0A0P0N2I7"/>
<dbReference type="NCBIfam" id="TIGR00125">
    <property type="entry name" value="cyt_tran_rel"/>
    <property type="match status" value="1"/>
</dbReference>
<evidence type="ECO:0000256" key="2">
    <source>
        <dbReference type="ARBA" id="ARBA00022695"/>
    </source>
</evidence>
<dbReference type="SUPFAM" id="SSF52374">
    <property type="entry name" value="Nucleotidylyl transferase"/>
    <property type="match status" value="1"/>
</dbReference>
<evidence type="ECO:0000259" key="4">
    <source>
        <dbReference type="Pfam" id="PF04010"/>
    </source>
</evidence>
<dbReference type="GeneID" id="26098937"/>
<reference evidence="5 6" key="1">
    <citation type="submission" date="2015-10" db="EMBL/GenBank/DDBJ databases">
        <title>Complete genome sequence of hyperthermophilic archaeon Pyrodictium delaneyi Su06.</title>
        <authorList>
            <person name="Jung J.-H."/>
            <person name="Lin J."/>
            <person name="Holden J.F."/>
            <person name="Park C.-S."/>
        </authorList>
    </citation>
    <scope>NUCLEOTIDE SEQUENCE [LARGE SCALE GENOMIC DNA]</scope>
    <source>
        <strain evidence="5 6">Su06</strain>
    </source>
</reference>
<dbReference type="Pfam" id="PF04010">
    <property type="entry name" value="DUF357"/>
    <property type="match status" value="1"/>
</dbReference>
<dbReference type="Proteomes" id="UP000058613">
    <property type="component" value="Chromosome"/>
</dbReference>
<sequence length="244" mass="27764">MADLASVQPRRRVEAYILNVELALEKLGAAKQNLDARALKLVELAKRYVDDARYYLEKGDVFTALADIAYAEGLIDALRWLGLVEFEWQPTSKLLERPKVLVAGTFDILHPGHIELLRQAWLRGRVYVVVARDKTVRRFKNRDPIVPEEQRLEVVSAIRYVHKAVLGSEKDVLEPVRAIRPDIILLGPDQWADESWLQERLEQGGITPRIERLREKKQCSLCSTTRIACKAVDIVESSGLCKEG</sequence>
<dbReference type="GO" id="GO:0016779">
    <property type="term" value="F:nucleotidyltransferase activity"/>
    <property type="evidence" value="ECO:0007669"/>
    <property type="project" value="UniProtKB-KW"/>
</dbReference>
<dbReference type="STRING" id="1273541.Pyrde_0601"/>
<dbReference type="RefSeq" id="WP_082419437.1">
    <property type="nucleotide sequence ID" value="NZ_CP013011.1"/>
</dbReference>
<feature type="domain" description="DUF357" evidence="4">
    <location>
        <begin position="16"/>
        <end position="83"/>
    </location>
</feature>
<evidence type="ECO:0000313" key="6">
    <source>
        <dbReference type="Proteomes" id="UP000058613"/>
    </source>
</evidence>
<keyword evidence="2 5" id="KW-0548">Nucleotidyltransferase</keyword>
<feature type="domain" description="Cytidyltransferase-like" evidence="3">
    <location>
        <begin position="102"/>
        <end position="228"/>
    </location>
</feature>
<gene>
    <name evidence="5" type="ORF">Pyrde_0601</name>
</gene>
<proteinExistence type="predicted"/>
<organism evidence="5 6">
    <name type="scientific">Pyrodictium delaneyi</name>
    <dbReference type="NCBI Taxonomy" id="1273541"/>
    <lineage>
        <taxon>Archaea</taxon>
        <taxon>Thermoproteota</taxon>
        <taxon>Thermoprotei</taxon>
        <taxon>Desulfurococcales</taxon>
        <taxon>Pyrodictiaceae</taxon>
        <taxon>Pyrodictium</taxon>
    </lineage>
</organism>
<dbReference type="Gene3D" id="1.20.1270.90">
    <property type="entry name" value="AF1782-like"/>
    <property type="match status" value="1"/>
</dbReference>
<dbReference type="OrthoDB" id="1912at2157"/>
<evidence type="ECO:0000313" key="5">
    <source>
        <dbReference type="EMBL" id="ALL00651.1"/>
    </source>
</evidence>
<protein>
    <submittedName>
        <fullName evidence="5">FMN adenylyltransferase</fullName>
    </submittedName>
</protein>
<dbReference type="InterPro" id="IPR014729">
    <property type="entry name" value="Rossmann-like_a/b/a_fold"/>
</dbReference>
<dbReference type="Pfam" id="PF01467">
    <property type="entry name" value="CTP_transf_like"/>
    <property type="match status" value="1"/>
</dbReference>
<dbReference type="PANTHER" id="PTHR43793:SF1">
    <property type="entry name" value="FAD SYNTHASE"/>
    <property type="match status" value="1"/>
</dbReference>
<dbReference type="SUPFAM" id="SSF158372">
    <property type="entry name" value="AF1782-like"/>
    <property type="match status" value="1"/>
</dbReference>
<dbReference type="EMBL" id="CP013011">
    <property type="protein sequence ID" value="ALL00651.1"/>
    <property type="molecule type" value="Genomic_DNA"/>
</dbReference>
<dbReference type="InterPro" id="IPR036809">
    <property type="entry name" value="AF1782-like_sf"/>
</dbReference>
<dbReference type="KEGG" id="pdl:Pyrde_0601"/>
<evidence type="ECO:0000256" key="1">
    <source>
        <dbReference type="ARBA" id="ARBA00022679"/>
    </source>
</evidence>
<dbReference type="InterPro" id="IPR004821">
    <property type="entry name" value="Cyt_trans-like"/>
</dbReference>
<accession>A0A0P0N2I7</accession>
<keyword evidence="1 5" id="KW-0808">Transferase</keyword>